<evidence type="ECO:0000313" key="3">
    <source>
        <dbReference type="EMBL" id="UOA14969.1"/>
    </source>
</evidence>
<feature type="region of interest" description="Disordered" evidence="1">
    <location>
        <begin position="340"/>
        <end position="367"/>
    </location>
</feature>
<evidence type="ECO:0000259" key="2">
    <source>
        <dbReference type="Pfam" id="PF13401"/>
    </source>
</evidence>
<dbReference type="RefSeq" id="WP_243260643.1">
    <property type="nucleotide sequence ID" value="NZ_CP085144.1"/>
</dbReference>
<dbReference type="Pfam" id="PF13401">
    <property type="entry name" value="AAA_22"/>
    <property type="match status" value="1"/>
</dbReference>
<dbReference type="SUPFAM" id="SSF52540">
    <property type="entry name" value="P-loop containing nucleoside triphosphate hydrolases"/>
    <property type="match status" value="1"/>
</dbReference>
<reference evidence="4" key="1">
    <citation type="journal article" date="2022" name="Microorganisms">
        <title>Beyond the ABCs#Discovery of Three New Plasmid Types in Rhodobacterales (RepQ, RepY, RepW).</title>
        <authorList>
            <person name="Freese H.M."/>
            <person name="Ringel V."/>
            <person name="Overmann J."/>
            <person name="Petersen J."/>
        </authorList>
    </citation>
    <scope>NUCLEOTIDE SEQUENCE [LARGE SCALE GENOMIC DNA]</scope>
    <source>
        <strain evidence="4">DSM 109990</strain>
    </source>
</reference>
<gene>
    <name evidence="3" type="ORF">DSM109990_01788</name>
</gene>
<dbReference type="EMBL" id="CP085144">
    <property type="protein sequence ID" value="UOA14969.1"/>
    <property type="molecule type" value="Genomic_DNA"/>
</dbReference>
<dbReference type="InterPro" id="IPR049945">
    <property type="entry name" value="AAA_22"/>
</dbReference>
<dbReference type="Proteomes" id="UP000831019">
    <property type="component" value="Chromosome"/>
</dbReference>
<feature type="region of interest" description="Disordered" evidence="1">
    <location>
        <begin position="1"/>
        <end position="30"/>
    </location>
</feature>
<evidence type="ECO:0000256" key="1">
    <source>
        <dbReference type="SAM" id="MobiDB-lite"/>
    </source>
</evidence>
<keyword evidence="4" id="KW-1185">Reference proteome</keyword>
<dbReference type="InterPro" id="IPR027417">
    <property type="entry name" value="P-loop_NTPase"/>
</dbReference>
<sequence length="367" mass="41237">MKELNKPNDEVAPEEAGIRGSVMEDTRPPQEDTPALVEWLLRRYFVTGWDNQFVERLELILKRDVDGNLLPQGKMFRMERKGVTVTAASQDGKTTMVVQVFKRLFDDGFTDTKCGKHIAYCRLRGDATVKSVCMDLCRTTGYYNFPSKLTRAEAHELATHRLRLAGVKILVIDEAHNLLGKNEPVNLFLKTLAQDSGGFSVILIGTPKVREFVYERSENMEMAERYLDLPLLPFERPQTVALINGAVERLARDAGVDLAPSIRFDPYFGDRIYDGCRGSLGRCMFLIAMATVRALEEGGDTVDIEDFKRIFDLKYLHYNPDNPFNISDWASRAGAAMIDDAASSKSVKTAKPKRKRGRSRKNSGAAA</sequence>
<protein>
    <recommendedName>
        <fullName evidence="2">ORC1/DEAH AAA+ ATPase domain-containing protein</fullName>
    </recommendedName>
</protein>
<feature type="domain" description="ORC1/DEAH AAA+ ATPase" evidence="2">
    <location>
        <begin position="80"/>
        <end position="211"/>
    </location>
</feature>
<organism evidence="3 4">
    <name type="scientific">Sulfitobacter dubius</name>
    <dbReference type="NCBI Taxonomy" id="218673"/>
    <lineage>
        <taxon>Bacteria</taxon>
        <taxon>Pseudomonadati</taxon>
        <taxon>Pseudomonadota</taxon>
        <taxon>Alphaproteobacteria</taxon>
        <taxon>Rhodobacterales</taxon>
        <taxon>Roseobacteraceae</taxon>
        <taxon>Sulfitobacter</taxon>
    </lineage>
</organism>
<evidence type="ECO:0000313" key="4">
    <source>
        <dbReference type="Proteomes" id="UP000831019"/>
    </source>
</evidence>
<accession>A0ABY3ZMJ0</accession>
<name>A0ABY3ZMJ0_9RHOB</name>
<dbReference type="Gene3D" id="3.40.50.300">
    <property type="entry name" value="P-loop containing nucleotide triphosphate hydrolases"/>
    <property type="match status" value="1"/>
</dbReference>
<feature type="compositionally biased region" description="Basic residues" evidence="1">
    <location>
        <begin position="348"/>
        <end position="361"/>
    </location>
</feature>
<proteinExistence type="predicted"/>